<dbReference type="Proteomes" id="UP000254266">
    <property type="component" value="Unassembled WGS sequence"/>
</dbReference>
<name>A0A370DGP3_9GAMM</name>
<dbReference type="EMBL" id="QFXC01000008">
    <property type="protein sequence ID" value="RDH84089.1"/>
    <property type="molecule type" value="Genomic_DNA"/>
</dbReference>
<evidence type="ECO:0000313" key="2">
    <source>
        <dbReference type="EMBL" id="RDH84089.1"/>
    </source>
</evidence>
<organism evidence="2 3">
    <name type="scientific">endosymbiont of Galathealinum brachiosum</name>
    <dbReference type="NCBI Taxonomy" id="2200906"/>
    <lineage>
        <taxon>Bacteria</taxon>
        <taxon>Pseudomonadati</taxon>
        <taxon>Pseudomonadota</taxon>
        <taxon>Gammaproteobacteria</taxon>
        <taxon>sulfur-oxidizing symbionts</taxon>
    </lineage>
</organism>
<sequence length="738" mass="80834">MNIFISSNQQLYYFILRLLEVVLLSLLLITCGSSDSTSTVETQDDDQILVLPDFLANKLIGFVMDNEGELIPFASLGGASTGSVGVTTDAAIPTASGWYEVRAEGYATSYTRASGKIDDVTVISTSLTPVDAVVFHSVGGDTTVVTVGDPALPTLEANFTAATFDVDAVIELTALDPGLLDNAYADKDASENLYINYPFVISARSASDGSLLQPASGQVVEVTLTDNGDLGDPPRLFWFDPDLGMWIEQHDTGCLRVDATHVSCQLSHFSQHSGASDSPPPPSSNGTDHANASNNTDKAQSDRSKEMAIEILLTGDEPEACAIFSKEVLDAFKQEIDAALAEANAAITEINTAPDAALAKVVVAIGEAAKAKLADTAGRLQYWGIEGGGLDGGTCDHVFRDEFPDYLPEHDHPVAALKARMREVTIILGNKLLKKPQCPDIPSFDRVIGESILLLGSDHVNTISLKDEFADLLNKCNIWEGQIKYSLILPGTISITIPEDTPWFSGALLWEEYHDFSMVLHASSSTSKDEFNDFEGTDKVTTKFSQVEYRKYIDQAPCSFPVYKSHFRSGQSNPGVIEASFTGNYDDESFVPDNFTAASNININWGYFETGWEFDNNFICVKQDDETVNLSDPYRGQLVEQYTDYQYYYGDAADPGIYVFESFSYDKFLSIWDILDQGPTQPVQPTTKDSPFPVAYYKGTDIIFDAYSFGLMDGMQIIMRWEIVNTNYTKYYGSDAGH</sequence>
<dbReference type="AlphaFoldDB" id="A0A370DGP3"/>
<gene>
    <name evidence="2" type="ORF">DIZ80_08125</name>
</gene>
<evidence type="ECO:0000313" key="3">
    <source>
        <dbReference type="Proteomes" id="UP000254266"/>
    </source>
</evidence>
<keyword evidence="3" id="KW-1185">Reference proteome</keyword>
<reference evidence="2 3" key="1">
    <citation type="journal article" date="2018" name="ISME J.">
        <title>Endosymbiont genomes yield clues of tubeworm success.</title>
        <authorList>
            <person name="Li Y."/>
            <person name="Liles M.R."/>
            <person name="Halanych K.M."/>
        </authorList>
    </citation>
    <scope>NUCLEOTIDE SEQUENCE [LARGE SCALE GENOMIC DNA]</scope>
    <source>
        <strain evidence="2">A1464</strain>
    </source>
</reference>
<feature type="compositionally biased region" description="Polar residues" evidence="1">
    <location>
        <begin position="285"/>
        <end position="298"/>
    </location>
</feature>
<comment type="caution">
    <text evidence="2">The sequence shown here is derived from an EMBL/GenBank/DDBJ whole genome shotgun (WGS) entry which is preliminary data.</text>
</comment>
<feature type="region of interest" description="Disordered" evidence="1">
    <location>
        <begin position="270"/>
        <end position="304"/>
    </location>
</feature>
<proteinExistence type="predicted"/>
<evidence type="ECO:0000256" key="1">
    <source>
        <dbReference type="SAM" id="MobiDB-lite"/>
    </source>
</evidence>
<accession>A0A370DGP3</accession>
<protein>
    <submittedName>
        <fullName evidence="2">Uncharacterized protein</fullName>
    </submittedName>
</protein>